<keyword evidence="3" id="KW-1185">Reference proteome</keyword>
<dbReference type="RefSeq" id="WP_344060934.1">
    <property type="nucleotide sequence ID" value="NZ_BAAAOH010000001.1"/>
</dbReference>
<evidence type="ECO:0000256" key="1">
    <source>
        <dbReference type="SAM" id="Phobius"/>
    </source>
</evidence>
<keyword evidence="1" id="KW-1133">Transmembrane helix</keyword>
<evidence type="ECO:0000313" key="3">
    <source>
        <dbReference type="Proteomes" id="UP001500326"/>
    </source>
</evidence>
<comment type="caution">
    <text evidence="2">The sequence shown here is derived from an EMBL/GenBank/DDBJ whole genome shotgun (WGS) entry which is preliminary data.</text>
</comment>
<feature type="transmembrane region" description="Helical" evidence="1">
    <location>
        <begin position="38"/>
        <end position="59"/>
    </location>
</feature>
<gene>
    <name evidence="2" type="ORF">GCM10009777_18700</name>
</gene>
<reference evidence="3" key="1">
    <citation type="journal article" date="2019" name="Int. J. Syst. Evol. Microbiol.">
        <title>The Global Catalogue of Microorganisms (GCM) 10K type strain sequencing project: providing services to taxonomists for standard genome sequencing and annotation.</title>
        <authorList>
            <consortium name="The Broad Institute Genomics Platform"/>
            <consortium name="The Broad Institute Genome Sequencing Center for Infectious Disease"/>
            <person name="Wu L."/>
            <person name="Ma J."/>
        </authorList>
    </citation>
    <scope>NUCLEOTIDE SEQUENCE [LARGE SCALE GENOMIC DNA]</scope>
    <source>
        <strain evidence="3">JCM 14902</strain>
    </source>
</reference>
<evidence type="ECO:0000313" key="2">
    <source>
        <dbReference type="EMBL" id="GAA1984992.1"/>
    </source>
</evidence>
<protein>
    <submittedName>
        <fullName evidence="2">Uncharacterized protein</fullName>
    </submittedName>
</protein>
<accession>A0ABP5DR36</accession>
<dbReference type="Proteomes" id="UP001500326">
    <property type="component" value="Unassembled WGS sequence"/>
</dbReference>
<keyword evidence="1" id="KW-0472">Membrane</keyword>
<feature type="transmembrane region" description="Helical" evidence="1">
    <location>
        <begin position="12"/>
        <end position="31"/>
    </location>
</feature>
<name>A0ABP5DR36_9MICO</name>
<proteinExistence type="predicted"/>
<sequence>MESTAVTPELVIRAGLECLFLLAVFAGLLFFTDFRKRLFGLGAAALVVLYVFVGAWFVVQMVDRWQYDYPQKTSYIPLTRFAMYQAQLRDSVEETYAWQATLSDGTQREVNIAKEFDAIGLPPLSTRMRVLLNWMEEPAGSENHQRAEEELTLYATGLLRALEEDGVDASELGFYRVTGSPGDVTADPLITWDTAELSR</sequence>
<organism evidence="2 3">
    <name type="scientific">Microbacterium pumilum</name>
    <dbReference type="NCBI Taxonomy" id="344165"/>
    <lineage>
        <taxon>Bacteria</taxon>
        <taxon>Bacillati</taxon>
        <taxon>Actinomycetota</taxon>
        <taxon>Actinomycetes</taxon>
        <taxon>Micrococcales</taxon>
        <taxon>Microbacteriaceae</taxon>
        <taxon>Microbacterium</taxon>
    </lineage>
</organism>
<dbReference type="EMBL" id="BAAAOH010000001">
    <property type="protein sequence ID" value="GAA1984992.1"/>
    <property type="molecule type" value="Genomic_DNA"/>
</dbReference>
<keyword evidence="1" id="KW-0812">Transmembrane</keyword>